<dbReference type="Proteomes" id="UP000046395">
    <property type="component" value="Unassembled WGS sequence"/>
</dbReference>
<proteinExistence type="predicted"/>
<organism evidence="1 2">
    <name type="scientific">Trichuris muris</name>
    <name type="common">Mouse whipworm</name>
    <dbReference type="NCBI Taxonomy" id="70415"/>
    <lineage>
        <taxon>Eukaryota</taxon>
        <taxon>Metazoa</taxon>
        <taxon>Ecdysozoa</taxon>
        <taxon>Nematoda</taxon>
        <taxon>Enoplea</taxon>
        <taxon>Dorylaimia</taxon>
        <taxon>Trichinellida</taxon>
        <taxon>Trichuridae</taxon>
        <taxon>Trichuris</taxon>
    </lineage>
</organism>
<dbReference type="AlphaFoldDB" id="A0A5S6QBQ7"/>
<dbReference type="WBParaSite" id="TMUE_1000004402.1">
    <property type="protein sequence ID" value="TMUE_1000004402.1"/>
    <property type="gene ID" value="WBGene00288151"/>
</dbReference>
<accession>A0A5S6QBQ7</accession>
<sequence length="124" mass="14500">MLYQDFSVRYEDILGMEIPSWVIDPFADVDDAELRFQEELMELQTNAELIVKFKDGYQAFWMQRRIAESYPSQWGVVSSTVMNLLTKKRNRLQIATRGDLRLRLANMNPNVSKLVSPRQSQSSH</sequence>
<name>A0A5S6QBQ7_TRIMR</name>
<evidence type="ECO:0000313" key="1">
    <source>
        <dbReference type="Proteomes" id="UP000046395"/>
    </source>
</evidence>
<protein>
    <submittedName>
        <fullName evidence="2">Uncharacterized protein</fullName>
    </submittedName>
</protein>
<evidence type="ECO:0000313" key="2">
    <source>
        <dbReference type="WBParaSite" id="TMUE_1000004402.1"/>
    </source>
</evidence>
<reference evidence="2" key="1">
    <citation type="submission" date="2019-12" db="UniProtKB">
        <authorList>
            <consortium name="WormBaseParasite"/>
        </authorList>
    </citation>
    <scope>IDENTIFICATION</scope>
</reference>
<keyword evidence="1" id="KW-1185">Reference proteome</keyword>